<evidence type="ECO:0008006" key="3">
    <source>
        <dbReference type="Google" id="ProtNLM"/>
    </source>
</evidence>
<dbReference type="InterPro" id="IPR029787">
    <property type="entry name" value="Nucleotide_cyclase"/>
</dbReference>
<organism evidence="1 2">
    <name type="scientific">Streptomyces abikoensis</name>
    <dbReference type="NCBI Taxonomy" id="97398"/>
    <lineage>
        <taxon>Bacteria</taxon>
        <taxon>Bacillati</taxon>
        <taxon>Actinomycetota</taxon>
        <taxon>Actinomycetes</taxon>
        <taxon>Kitasatosporales</taxon>
        <taxon>Streptomycetaceae</taxon>
        <taxon>Streptomyces</taxon>
    </lineage>
</organism>
<keyword evidence="2" id="KW-1185">Reference proteome</keyword>
<gene>
    <name evidence="1" type="ORF">ACH4TF_34985</name>
</gene>
<name>A0ABW7TDG6_9ACTN</name>
<comment type="caution">
    <text evidence="1">The sequence shown here is derived from an EMBL/GenBank/DDBJ whole genome shotgun (WGS) entry which is preliminary data.</text>
</comment>
<evidence type="ECO:0000313" key="1">
    <source>
        <dbReference type="EMBL" id="MFI0915588.1"/>
    </source>
</evidence>
<sequence length="303" mass="33220">MGRPGEFKRPVLSKGPLKDLNEALHELHLRAGLPTLSVMSKEVGHRVSRSSLHEAFTGTARPPWDTVDALVEILATRARQTSPEREIDRFQQLWVDAARSVLASPPALVGQTTGPSGFFAPHWIMFLDVAGFSRRSDPAQMRTRHRLHTLLNEALEFAGAAPVAHRIDRGDGVLVVASTDSTGLGAVLGFLLHLQRLLRRQAADDAEVRIRLSLIQGLISLDDNGWVGAPLNLSLRLVDAHVLRELLASTPAAHLAVIVSHEVHSTIRERSYLGFTPAFTELSVETKEGTYPTWAYLADHATS</sequence>
<dbReference type="Proteomes" id="UP001611162">
    <property type="component" value="Unassembled WGS sequence"/>
</dbReference>
<dbReference type="SUPFAM" id="SSF55073">
    <property type="entry name" value="Nucleotide cyclase"/>
    <property type="match status" value="1"/>
</dbReference>
<proteinExistence type="predicted"/>
<evidence type="ECO:0000313" key="2">
    <source>
        <dbReference type="Proteomes" id="UP001611162"/>
    </source>
</evidence>
<dbReference type="EMBL" id="JBIRRB010000034">
    <property type="protein sequence ID" value="MFI0915588.1"/>
    <property type="molecule type" value="Genomic_DNA"/>
</dbReference>
<reference evidence="1 2" key="1">
    <citation type="submission" date="2024-10" db="EMBL/GenBank/DDBJ databases">
        <title>The Natural Products Discovery Center: Release of the First 8490 Sequenced Strains for Exploring Actinobacteria Biosynthetic Diversity.</title>
        <authorList>
            <person name="Kalkreuter E."/>
            <person name="Kautsar S.A."/>
            <person name="Yang D."/>
            <person name="Bader C.D."/>
            <person name="Teijaro C.N."/>
            <person name="Fluegel L."/>
            <person name="Davis C.M."/>
            <person name="Simpson J.R."/>
            <person name="Lauterbach L."/>
            <person name="Steele A.D."/>
            <person name="Gui C."/>
            <person name="Meng S."/>
            <person name="Li G."/>
            <person name="Viehrig K."/>
            <person name="Ye F."/>
            <person name="Su P."/>
            <person name="Kiefer A.F."/>
            <person name="Nichols A."/>
            <person name="Cepeda A.J."/>
            <person name="Yan W."/>
            <person name="Fan B."/>
            <person name="Jiang Y."/>
            <person name="Adhikari A."/>
            <person name="Zheng C.-J."/>
            <person name="Schuster L."/>
            <person name="Cowan T.M."/>
            <person name="Smanski M.J."/>
            <person name="Chevrette M.G."/>
            <person name="De Carvalho L.P.S."/>
            <person name="Shen B."/>
        </authorList>
    </citation>
    <scope>NUCLEOTIDE SEQUENCE [LARGE SCALE GENOMIC DNA]</scope>
    <source>
        <strain evidence="1 2">NPDC020979</strain>
    </source>
</reference>
<accession>A0ABW7TDG6</accession>
<dbReference type="RefSeq" id="WP_397615123.1">
    <property type="nucleotide sequence ID" value="NZ_JBIRRB010000034.1"/>
</dbReference>
<protein>
    <recommendedName>
        <fullName evidence="3">Guanylate cyclase domain-containing protein</fullName>
    </recommendedName>
</protein>
<dbReference type="Gene3D" id="3.30.70.1230">
    <property type="entry name" value="Nucleotide cyclase"/>
    <property type="match status" value="1"/>
</dbReference>